<organism evidence="1 2">
    <name type="scientific">Prorocentrum cordatum</name>
    <dbReference type="NCBI Taxonomy" id="2364126"/>
    <lineage>
        <taxon>Eukaryota</taxon>
        <taxon>Sar</taxon>
        <taxon>Alveolata</taxon>
        <taxon>Dinophyceae</taxon>
        <taxon>Prorocentrales</taxon>
        <taxon>Prorocentraceae</taxon>
        <taxon>Prorocentrum</taxon>
    </lineage>
</organism>
<keyword evidence="2" id="KW-1185">Reference proteome</keyword>
<protein>
    <submittedName>
        <fullName evidence="1">Uncharacterized protein</fullName>
    </submittedName>
</protein>
<reference evidence="1" key="1">
    <citation type="submission" date="2023-10" db="EMBL/GenBank/DDBJ databases">
        <authorList>
            <person name="Chen Y."/>
            <person name="Shah S."/>
            <person name="Dougan E. K."/>
            <person name="Thang M."/>
            <person name="Chan C."/>
        </authorList>
    </citation>
    <scope>NUCLEOTIDE SEQUENCE [LARGE SCALE GENOMIC DNA]</scope>
</reference>
<evidence type="ECO:0000313" key="2">
    <source>
        <dbReference type="Proteomes" id="UP001189429"/>
    </source>
</evidence>
<accession>A0ABN9WN55</accession>
<comment type="caution">
    <text evidence="1">The sequence shown here is derived from an EMBL/GenBank/DDBJ whole genome shotgun (WGS) entry which is preliminary data.</text>
</comment>
<sequence length="200" mass="22759">MVTRMPESAGKLSEKIQKQLEPSEEISFAKGIVPVLKDEGLTLFGKLQALLDIRSVNQGAQNLRMHEQFFDPTSGPNKVRLTKIFEALASPLIQRMCSGWTDLEEPAPNMSEDIVQERLHEIGIRRKVQKAFVKQWLLDTRGLRATSQYKYDNREHYAAELNGVINQELEKFRLDPERQLHGGKGWGHLERHGGGRGDQS</sequence>
<name>A0ABN9WN55_9DINO</name>
<evidence type="ECO:0000313" key="1">
    <source>
        <dbReference type="EMBL" id="CAK0886688.1"/>
    </source>
</evidence>
<proteinExistence type="predicted"/>
<dbReference type="Proteomes" id="UP001189429">
    <property type="component" value="Unassembled WGS sequence"/>
</dbReference>
<gene>
    <name evidence="1" type="ORF">PCOR1329_LOCUS67977</name>
</gene>
<dbReference type="EMBL" id="CAUYUJ010018837">
    <property type="protein sequence ID" value="CAK0886688.1"/>
    <property type="molecule type" value="Genomic_DNA"/>
</dbReference>